<organism evidence="1 2">
    <name type="scientific">Tilletia walkeri</name>
    <dbReference type="NCBI Taxonomy" id="117179"/>
    <lineage>
        <taxon>Eukaryota</taxon>
        <taxon>Fungi</taxon>
        <taxon>Dikarya</taxon>
        <taxon>Basidiomycota</taxon>
        <taxon>Ustilaginomycotina</taxon>
        <taxon>Exobasidiomycetes</taxon>
        <taxon>Tilletiales</taxon>
        <taxon>Tilletiaceae</taxon>
        <taxon>Tilletia</taxon>
    </lineage>
</organism>
<accession>A0A8X7T149</accession>
<name>A0A8X7T149_9BASI</name>
<gene>
    <name evidence="1" type="ORF">A4X09_0g7665</name>
</gene>
<proteinExistence type="predicted"/>
<keyword evidence="2" id="KW-1185">Reference proteome</keyword>
<evidence type="ECO:0000313" key="2">
    <source>
        <dbReference type="Proteomes" id="UP000078113"/>
    </source>
</evidence>
<dbReference type="Proteomes" id="UP000078113">
    <property type="component" value="Unassembled WGS sequence"/>
</dbReference>
<comment type="caution">
    <text evidence="1">The sequence shown here is derived from an EMBL/GenBank/DDBJ whole genome shotgun (WGS) entry which is preliminary data.</text>
</comment>
<reference evidence="1" key="2">
    <citation type="journal article" date="2019" name="IMA Fungus">
        <title>Genome sequencing and comparison of five Tilletia species to identify candidate genes for the detection of regulated species infecting wheat.</title>
        <authorList>
            <person name="Nguyen H.D.T."/>
            <person name="Sultana T."/>
            <person name="Kesanakurti P."/>
            <person name="Hambleton S."/>
        </authorList>
    </citation>
    <scope>NUCLEOTIDE SEQUENCE</scope>
    <source>
        <strain evidence="1">DAOMC 236422</strain>
    </source>
</reference>
<evidence type="ECO:0000313" key="1">
    <source>
        <dbReference type="EMBL" id="KAE8261431.1"/>
    </source>
</evidence>
<dbReference type="AlphaFoldDB" id="A0A8X7T149"/>
<dbReference type="EMBL" id="LWDG02000991">
    <property type="protein sequence ID" value="KAE8261431.1"/>
    <property type="molecule type" value="Genomic_DNA"/>
</dbReference>
<protein>
    <submittedName>
        <fullName evidence="1">Uncharacterized protein</fullName>
    </submittedName>
</protein>
<reference evidence="1" key="1">
    <citation type="submission" date="2016-04" db="EMBL/GenBank/DDBJ databases">
        <authorList>
            <person name="Nguyen H.D."/>
            <person name="Samba Siva P."/>
            <person name="Cullis J."/>
            <person name="Levesque C.A."/>
            <person name="Hambleton S."/>
        </authorList>
    </citation>
    <scope>NUCLEOTIDE SEQUENCE</scope>
    <source>
        <strain evidence="1">DAOMC 236422</strain>
    </source>
</reference>
<sequence>MRLYGLKQEDRLVEAYVEAKEGEQFFAKVDFSKRRSQEIYNIWLRLGGNHITGQVCRPGSWPRLIKDRPISTSSAETLMFAKAAVTDNEVNSIRDPAEVARMGDIDLVLKKVESWKPINNRTFSQRAIGPQQAIYERSKKVGAINFGVKNERRKFDFGQGGTADDPLTIVDLSD</sequence>